<dbReference type="PIRSF" id="PIRSF036990">
    <property type="entry name" value="UCP036990_CBS_BON"/>
    <property type="match status" value="1"/>
</dbReference>
<sequence length="215" mass="23119">MKSTVRDVMTTDVAAVDQQVSFHAVAELLIEKGVSAVPVLDDDGHVVGVVSETDLLAKEEFKGCYYGDDYRPPLRSRIRHSAGSEGNRHRKSLGETAGELMTSPAHVTLPDASIVTAARHMDRQGVKRLPVVDANGRLIGIVSRHDLIKVFLRSDQHLLALVKEAVRADELGISVTVSGGAVTFRGAFPERSQPSMALHLAGSVDGVVSVRHCIP</sequence>
<dbReference type="InterPro" id="IPR051257">
    <property type="entry name" value="Diverse_CBS-Domain"/>
</dbReference>
<dbReference type="PANTHER" id="PTHR43080:SF29">
    <property type="entry name" value="OS02G0818000 PROTEIN"/>
    <property type="match status" value="1"/>
</dbReference>
<dbReference type="PROSITE" id="PS51371">
    <property type="entry name" value="CBS"/>
    <property type="match status" value="2"/>
</dbReference>
<evidence type="ECO:0000256" key="2">
    <source>
        <dbReference type="PROSITE-ProRule" id="PRU00703"/>
    </source>
</evidence>
<dbReference type="CDD" id="cd04586">
    <property type="entry name" value="CBS_pair_BON_assoc"/>
    <property type="match status" value="1"/>
</dbReference>
<evidence type="ECO:0000259" key="3">
    <source>
        <dbReference type="PROSITE" id="PS51371"/>
    </source>
</evidence>
<dbReference type="Proteomes" id="UP001500630">
    <property type="component" value="Unassembled WGS sequence"/>
</dbReference>
<dbReference type="Pfam" id="PF04972">
    <property type="entry name" value="BON"/>
    <property type="match status" value="1"/>
</dbReference>
<proteinExistence type="predicted"/>
<dbReference type="SMART" id="SM00116">
    <property type="entry name" value="CBS"/>
    <property type="match status" value="2"/>
</dbReference>
<evidence type="ECO:0000256" key="1">
    <source>
        <dbReference type="ARBA" id="ARBA00023122"/>
    </source>
</evidence>
<dbReference type="RefSeq" id="WP_345564591.1">
    <property type="nucleotide sequence ID" value="NZ_BAABDQ010000009.1"/>
</dbReference>
<dbReference type="InterPro" id="IPR046342">
    <property type="entry name" value="CBS_dom_sf"/>
</dbReference>
<keyword evidence="5" id="KW-1185">Reference proteome</keyword>
<comment type="caution">
    <text evidence="4">The sequence shown here is derived from an EMBL/GenBank/DDBJ whole genome shotgun (WGS) entry which is preliminary data.</text>
</comment>
<dbReference type="EMBL" id="BAABDQ010000009">
    <property type="protein sequence ID" value="GAA3560074.1"/>
    <property type="molecule type" value="Genomic_DNA"/>
</dbReference>
<feature type="domain" description="CBS" evidence="3">
    <location>
        <begin position="9"/>
        <end position="70"/>
    </location>
</feature>
<dbReference type="InterPro" id="IPR017080">
    <property type="entry name" value="UCP036990_CBS_BON"/>
</dbReference>
<dbReference type="Gene3D" id="3.10.580.10">
    <property type="entry name" value="CBS-domain"/>
    <property type="match status" value="1"/>
</dbReference>
<reference evidence="5" key="1">
    <citation type="journal article" date="2019" name="Int. J. Syst. Evol. Microbiol.">
        <title>The Global Catalogue of Microorganisms (GCM) 10K type strain sequencing project: providing services to taxonomists for standard genome sequencing and annotation.</title>
        <authorList>
            <consortium name="The Broad Institute Genomics Platform"/>
            <consortium name="The Broad Institute Genome Sequencing Center for Infectious Disease"/>
            <person name="Wu L."/>
            <person name="Ma J."/>
        </authorList>
    </citation>
    <scope>NUCLEOTIDE SEQUENCE [LARGE SCALE GENOMIC DNA]</scope>
    <source>
        <strain evidence="5">JCM 17326</strain>
    </source>
</reference>
<evidence type="ECO:0000313" key="4">
    <source>
        <dbReference type="EMBL" id="GAA3560074.1"/>
    </source>
</evidence>
<evidence type="ECO:0000313" key="5">
    <source>
        <dbReference type="Proteomes" id="UP001500630"/>
    </source>
</evidence>
<dbReference type="Pfam" id="PF00571">
    <property type="entry name" value="CBS"/>
    <property type="match status" value="2"/>
</dbReference>
<accession>A0ABP6X260</accession>
<keyword evidence="1 2" id="KW-0129">CBS domain</keyword>
<name>A0ABP6X260_9ACTN</name>
<gene>
    <name evidence="4" type="ORF">GCM10022419_045860</name>
</gene>
<organism evidence="4 5">
    <name type="scientific">Nonomuraea rosea</name>
    <dbReference type="NCBI Taxonomy" id="638574"/>
    <lineage>
        <taxon>Bacteria</taxon>
        <taxon>Bacillati</taxon>
        <taxon>Actinomycetota</taxon>
        <taxon>Actinomycetes</taxon>
        <taxon>Streptosporangiales</taxon>
        <taxon>Streptosporangiaceae</taxon>
        <taxon>Nonomuraea</taxon>
    </lineage>
</organism>
<protein>
    <submittedName>
        <fullName evidence="4">CBS domain-containing protein</fullName>
    </submittedName>
</protein>
<dbReference type="InterPro" id="IPR000644">
    <property type="entry name" value="CBS_dom"/>
</dbReference>
<dbReference type="PANTHER" id="PTHR43080">
    <property type="entry name" value="CBS DOMAIN-CONTAINING PROTEIN CBSX3, MITOCHONDRIAL"/>
    <property type="match status" value="1"/>
</dbReference>
<feature type="domain" description="CBS" evidence="3">
    <location>
        <begin position="101"/>
        <end position="161"/>
    </location>
</feature>
<dbReference type="SUPFAM" id="SSF54631">
    <property type="entry name" value="CBS-domain pair"/>
    <property type="match status" value="1"/>
</dbReference>
<dbReference type="InterPro" id="IPR007055">
    <property type="entry name" value="BON_dom"/>
</dbReference>